<dbReference type="Pfam" id="PF25509">
    <property type="entry name" value="DUF7916"/>
    <property type="match status" value="1"/>
</dbReference>
<dbReference type="AlphaFoldDB" id="A0A0R1QHB2"/>
<feature type="domain" description="DUF7916" evidence="1">
    <location>
        <begin position="2"/>
        <end position="124"/>
    </location>
</feature>
<proteinExistence type="predicted"/>
<keyword evidence="3" id="KW-1185">Reference proteome</keyword>
<dbReference type="InterPro" id="IPR057238">
    <property type="entry name" value="DUF7916"/>
</dbReference>
<dbReference type="PATRIC" id="fig|1423769.4.peg.1340"/>
<evidence type="ECO:0000313" key="2">
    <source>
        <dbReference type="EMBL" id="KRL44246.1"/>
    </source>
</evidence>
<comment type="caution">
    <text evidence="2">The sequence shown here is derived from an EMBL/GenBank/DDBJ whole genome shotgun (WGS) entry which is preliminary data.</text>
</comment>
<name>A0A0R1QHB2_9LACO</name>
<sequence>MLAMNAQELKTSIKASEGRVIVSENVVTQNVMDDISTSEVAAAFGADMILLNLFDVFNPRIVGLYDDENDLDTAKVHRDGSIIKHLQRLVGRPIGVNLEPVDSLAPMTETRAIVPEEITARSRKARL</sequence>
<dbReference type="EMBL" id="AZEU01000164">
    <property type="protein sequence ID" value="KRL44246.1"/>
    <property type="molecule type" value="Genomic_DNA"/>
</dbReference>
<reference evidence="2 3" key="1">
    <citation type="journal article" date="2015" name="Genome Announc.">
        <title>Expanding the biotechnology potential of lactobacilli through comparative genomics of 213 strains and associated genera.</title>
        <authorList>
            <person name="Sun Z."/>
            <person name="Harris H.M."/>
            <person name="McCann A."/>
            <person name="Guo C."/>
            <person name="Argimon S."/>
            <person name="Zhang W."/>
            <person name="Yang X."/>
            <person name="Jeffery I.B."/>
            <person name="Cooney J.C."/>
            <person name="Kagawa T.F."/>
            <person name="Liu W."/>
            <person name="Song Y."/>
            <person name="Salvetti E."/>
            <person name="Wrobel A."/>
            <person name="Rasinkangas P."/>
            <person name="Parkhill J."/>
            <person name="Rea M.C."/>
            <person name="O'Sullivan O."/>
            <person name="Ritari J."/>
            <person name="Douillard F.P."/>
            <person name="Paul Ross R."/>
            <person name="Yang R."/>
            <person name="Briner A.E."/>
            <person name="Felis G.E."/>
            <person name="de Vos W.M."/>
            <person name="Barrangou R."/>
            <person name="Klaenhammer T.R."/>
            <person name="Caufield P.W."/>
            <person name="Cui Y."/>
            <person name="Zhang H."/>
            <person name="O'Toole P.W."/>
        </authorList>
    </citation>
    <scope>NUCLEOTIDE SEQUENCE [LARGE SCALE GENOMIC DNA]</scope>
    <source>
        <strain evidence="2 3">DSM 13343</strain>
    </source>
</reference>
<gene>
    <name evidence="2" type="ORF">FD01_GL001241</name>
</gene>
<protein>
    <recommendedName>
        <fullName evidence="1">DUF7916 domain-containing protein</fullName>
    </recommendedName>
</protein>
<dbReference type="Proteomes" id="UP000051790">
    <property type="component" value="Unassembled WGS sequence"/>
</dbReference>
<evidence type="ECO:0000259" key="1">
    <source>
        <dbReference type="Pfam" id="PF25509"/>
    </source>
</evidence>
<organism evidence="2 3">
    <name type="scientific">Lacticaseibacillus manihotivorans DSM 13343 = JCM 12514</name>
    <dbReference type="NCBI Taxonomy" id="1423769"/>
    <lineage>
        <taxon>Bacteria</taxon>
        <taxon>Bacillati</taxon>
        <taxon>Bacillota</taxon>
        <taxon>Bacilli</taxon>
        <taxon>Lactobacillales</taxon>
        <taxon>Lactobacillaceae</taxon>
        <taxon>Lacticaseibacillus</taxon>
    </lineage>
</organism>
<evidence type="ECO:0000313" key="3">
    <source>
        <dbReference type="Proteomes" id="UP000051790"/>
    </source>
</evidence>
<accession>A0A0R1QHB2</accession>